<dbReference type="InterPro" id="IPR006342">
    <property type="entry name" value="FkbM_mtfrase"/>
</dbReference>
<feature type="domain" description="Methyltransferase FkbM" evidence="1">
    <location>
        <begin position="86"/>
        <end position="236"/>
    </location>
</feature>
<name>A0A939EJG0_9HYPH</name>
<dbReference type="NCBIfam" id="TIGR01444">
    <property type="entry name" value="fkbM_fam"/>
    <property type="match status" value="1"/>
</dbReference>
<evidence type="ECO:0000313" key="3">
    <source>
        <dbReference type="Proteomes" id="UP000664096"/>
    </source>
</evidence>
<proteinExistence type="predicted"/>
<keyword evidence="2" id="KW-0489">Methyltransferase</keyword>
<organism evidence="2 3">
    <name type="scientific">Roseibium aggregatum</name>
    <dbReference type="NCBI Taxonomy" id="187304"/>
    <lineage>
        <taxon>Bacteria</taxon>
        <taxon>Pseudomonadati</taxon>
        <taxon>Pseudomonadota</taxon>
        <taxon>Alphaproteobacteria</taxon>
        <taxon>Hyphomicrobiales</taxon>
        <taxon>Stappiaceae</taxon>
        <taxon>Roseibium</taxon>
    </lineage>
</organism>
<dbReference type="RefSeq" id="WP_207144367.1">
    <property type="nucleotide sequence ID" value="NZ_JAEKJZ010000009.1"/>
</dbReference>
<sequence>MFSNLINALIMNSDPFLEMREELSLIGQYFRENPPELVVGSGAMFYLPGFWRDPIQREIFKSKNYFDFDELRTLDRYVPDEAVILDIGANIGNHSLYWGVEREALRIHAFEPSENRFRLLEKIVEANQLQDCVKLHNLGVAGEPGRASCLPANRKTGTSTRLRKDEAGPIRLLPLDSVELDLESLDLIKVDADGFELEALAGARDTIEKFSPAIVVRAVGLALPKVDHFLSELNYRREENIGWSTYVYTRAVKAPETDAPDETGATRLAVAST</sequence>
<dbReference type="AlphaFoldDB" id="A0A939EJG0"/>
<dbReference type="PANTHER" id="PTHR34203">
    <property type="entry name" value="METHYLTRANSFERASE, FKBM FAMILY PROTEIN"/>
    <property type="match status" value="1"/>
</dbReference>
<dbReference type="InterPro" id="IPR029063">
    <property type="entry name" value="SAM-dependent_MTases_sf"/>
</dbReference>
<keyword evidence="2" id="KW-0808">Transferase</keyword>
<dbReference type="SUPFAM" id="SSF53335">
    <property type="entry name" value="S-adenosyl-L-methionine-dependent methyltransferases"/>
    <property type="match status" value="1"/>
</dbReference>
<accession>A0A939EJG0</accession>
<reference evidence="2" key="1">
    <citation type="submission" date="2020-12" db="EMBL/GenBank/DDBJ databases">
        <title>Oil enriched cultivation method for isolating marine PHA-producing bacteria.</title>
        <authorList>
            <person name="Zheng W."/>
            <person name="Yu S."/>
            <person name="Huang Y."/>
        </authorList>
    </citation>
    <scope>NUCLEOTIDE SEQUENCE</scope>
    <source>
        <strain evidence="2">SY-2-12</strain>
    </source>
</reference>
<dbReference type="GO" id="GO:0032259">
    <property type="term" value="P:methylation"/>
    <property type="evidence" value="ECO:0007669"/>
    <property type="project" value="UniProtKB-KW"/>
</dbReference>
<protein>
    <submittedName>
        <fullName evidence="2">FkbM family methyltransferase</fullName>
    </submittedName>
</protein>
<dbReference type="InterPro" id="IPR052514">
    <property type="entry name" value="SAM-dependent_MTase"/>
</dbReference>
<comment type="caution">
    <text evidence="2">The sequence shown here is derived from an EMBL/GenBank/DDBJ whole genome shotgun (WGS) entry which is preliminary data.</text>
</comment>
<dbReference type="PANTHER" id="PTHR34203:SF15">
    <property type="entry name" value="SLL1173 PROTEIN"/>
    <property type="match status" value="1"/>
</dbReference>
<dbReference type="GO" id="GO:0008168">
    <property type="term" value="F:methyltransferase activity"/>
    <property type="evidence" value="ECO:0007669"/>
    <property type="project" value="UniProtKB-KW"/>
</dbReference>
<dbReference type="EMBL" id="JAEKJZ010000009">
    <property type="protein sequence ID" value="MBN9674073.1"/>
    <property type="molecule type" value="Genomic_DNA"/>
</dbReference>
<evidence type="ECO:0000259" key="1">
    <source>
        <dbReference type="Pfam" id="PF05050"/>
    </source>
</evidence>
<dbReference type="Gene3D" id="3.40.50.150">
    <property type="entry name" value="Vaccinia Virus protein VP39"/>
    <property type="match status" value="1"/>
</dbReference>
<dbReference type="Proteomes" id="UP000664096">
    <property type="component" value="Unassembled WGS sequence"/>
</dbReference>
<gene>
    <name evidence="2" type="ORF">JF539_27190</name>
</gene>
<evidence type="ECO:0000313" key="2">
    <source>
        <dbReference type="EMBL" id="MBN9674073.1"/>
    </source>
</evidence>
<dbReference type="Pfam" id="PF05050">
    <property type="entry name" value="Methyltransf_21"/>
    <property type="match status" value="1"/>
</dbReference>